<dbReference type="EMBL" id="CP063169">
    <property type="protein sequence ID" value="QOR72585.1"/>
    <property type="molecule type" value="Genomic_DNA"/>
</dbReference>
<dbReference type="GO" id="GO:0004499">
    <property type="term" value="F:N,N-dimethylaniline monooxygenase activity"/>
    <property type="evidence" value="ECO:0007669"/>
    <property type="project" value="InterPro"/>
</dbReference>
<organism evidence="6 7">
    <name type="scientific">Ruania alkalisoli</name>
    <dbReference type="NCBI Taxonomy" id="2779775"/>
    <lineage>
        <taxon>Bacteria</taxon>
        <taxon>Bacillati</taxon>
        <taxon>Actinomycetota</taxon>
        <taxon>Actinomycetes</taxon>
        <taxon>Micrococcales</taxon>
        <taxon>Ruaniaceae</taxon>
        <taxon>Ruania</taxon>
    </lineage>
</organism>
<feature type="transmembrane region" description="Helical" evidence="5">
    <location>
        <begin position="6"/>
        <end position="24"/>
    </location>
</feature>
<dbReference type="Proteomes" id="UP000593758">
    <property type="component" value="Chromosome"/>
</dbReference>
<keyword evidence="7" id="KW-1185">Reference proteome</keyword>
<dbReference type="InterPro" id="IPR020946">
    <property type="entry name" value="Flavin_mOase-like"/>
</dbReference>
<dbReference type="Pfam" id="PF00743">
    <property type="entry name" value="FMO-like"/>
    <property type="match status" value="1"/>
</dbReference>
<comment type="similarity">
    <text evidence="1">Belongs to the FAD-binding monooxygenase family.</text>
</comment>
<dbReference type="GO" id="GO:0050661">
    <property type="term" value="F:NADP binding"/>
    <property type="evidence" value="ECO:0007669"/>
    <property type="project" value="InterPro"/>
</dbReference>
<evidence type="ECO:0000256" key="4">
    <source>
        <dbReference type="ARBA" id="ARBA00023002"/>
    </source>
</evidence>
<accession>A0A7M1SYG8</accession>
<evidence type="ECO:0000313" key="6">
    <source>
        <dbReference type="EMBL" id="QOR72585.1"/>
    </source>
</evidence>
<keyword evidence="4" id="KW-0560">Oxidoreductase</keyword>
<keyword evidence="5" id="KW-1133">Transmembrane helix</keyword>
<dbReference type="PANTHER" id="PTHR42877:SF4">
    <property type="entry name" value="FAD_NAD(P)-BINDING DOMAIN-CONTAINING PROTEIN-RELATED"/>
    <property type="match status" value="1"/>
</dbReference>
<reference evidence="6 7" key="1">
    <citation type="submission" date="2020-10" db="EMBL/GenBank/DDBJ databases">
        <title>Haloactinobacterium sp. RN3S43, a bacterium isolated from saline soil.</title>
        <authorList>
            <person name="Sun J.-Q."/>
        </authorList>
    </citation>
    <scope>NUCLEOTIDE SEQUENCE [LARGE SCALE GENOMIC DNA]</scope>
    <source>
        <strain evidence="6 7">RN3S43</strain>
    </source>
</reference>
<evidence type="ECO:0000256" key="5">
    <source>
        <dbReference type="SAM" id="Phobius"/>
    </source>
</evidence>
<gene>
    <name evidence="6" type="ORF">IM660_04870</name>
</gene>
<evidence type="ECO:0000256" key="3">
    <source>
        <dbReference type="ARBA" id="ARBA00022827"/>
    </source>
</evidence>
<sequence length="495" mass="54899">MLDDVQVAIVGTGFAGLGLAIRLMREGIRDLVLLERADDVGGTWRDNTYPGAACDIQSHLYSYSFRPNPHWSRTYASQPEIHAYLREAAWDEGVMPKIRFGAEVLAAGWDEDQKVWSVQTPRGHVRAQFLVAATGHLSDPRLPDIPGLDRFEGTIFHSARWDHSQSLDCLRVGVVGTGASAIQIVPAIAERTGHLTVFQRTAPHVIPRFDEEFSDADRRLFARMPDVARDLRNRLFWGNESRYPQRRMVPEFLEEIEALADGHRRAQVSDPELLAKITPDYTIGCKRVLLSNDWYPALCRDDVTLETSGITSVTPSGVTLTGGQHLELDALVLSTGFEATDLPIAHRLTGRDGVLLADQWSTGGQAFASVAVHNFPNLFLMNGPNSGLGAGSVVYIIESQIDYLHGAIAHGLEHEVILEVSAEAEEEYVRSVRERAEGTVWLSGGCASWYVDPRSGNLTTLWPDMMHRYRAKNARFVAAPYRTVPASPAREPVRL</sequence>
<keyword evidence="5" id="KW-0812">Transmembrane</keyword>
<evidence type="ECO:0000313" key="7">
    <source>
        <dbReference type="Proteomes" id="UP000593758"/>
    </source>
</evidence>
<proteinExistence type="inferred from homology"/>
<dbReference type="SUPFAM" id="SSF51905">
    <property type="entry name" value="FAD/NAD(P)-binding domain"/>
    <property type="match status" value="2"/>
</dbReference>
<keyword evidence="5" id="KW-0472">Membrane</keyword>
<evidence type="ECO:0000256" key="1">
    <source>
        <dbReference type="ARBA" id="ARBA00010139"/>
    </source>
</evidence>
<keyword evidence="3" id="KW-0274">FAD</keyword>
<dbReference type="GO" id="GO:0050660">
    <property type="term" value="F:flavin adenine dinucleotide binding"/>
    <property type="evidence" value="ECO:0007669"/>
    <property type="project" value="InterPro"/>
</dbReference>
<dbReference type="InterPro" id="IPR051209">
    <property type="entry name" value="FAD-bind_Monooxygenase_sf"/>
</dbReference>
<evidence type="ECO:0000256" key="2">
    <source>
        <dbReference type="ARBA" id="ARBA00022630"/>
    </source>
</evidence>
<dbReference type="PANTHER" id="PTHR42877">
    <property type="entry name" value="L-ORNITHINE N(5)-MONOOXYGENASE-RELATED"/>
    <property type="match status" value="1"/>
</dbReference>
<protein>
    <submittedName>
        <fullName evidence="6">NAD(P)/FAD-dependent oxidoreductase</fullName>
    </submittedName>
</protein>
<name>A0A7M1SYG8_9MICO</name>
<dbReference type="AlphaFoldDB" id="A0A7M1SYG8"/>
<dbReference type="Gene3D" id="3.50.50.60">
    <property type="entry name" value="FAD/NAD(P)-binding domain"/>
    <property type="match status" value="3"/>
</dbReference>
<keyword evidence="2" id="KW-0285">Flavoprotein</keyword>
<dbReference type="KEGG" id="halt:IM660_04870"/>
<dbReference type="InterPro" id="IPR036188">
    <property type="entry name" value="FAD/NAD-bd_sf"/>
</dbReference>